<evidence type="ECO:0000313" key="2">
    <source>
        <dbReference type="EMBL" id="KAF9749297.1"/>
    </source>
</evidence>
<dbReference type="InterPro" id="IPR001810">
    <property type="entry name" value="F-box_dom"/>
</dbReference>
<dbReference type="SUPFAM" id="SSF81383">
    <property type="entry name" value="F-box domain"/>
    <property type="match status" value="1"/>
</dbReference>
<dbReference type="PROSITE" id="PS50181">
    <property type="entry name" value="FBOX"/>
    <property type="match status" value="1"/>
</dbReference>
<evidence type="ECO:0000313" key="3">
    <source>
        <dbReference type="Proteomes" id="UP000616885"/>
    </source>
</evidence>
<proteinExistence type="predicted"/>
<dbReference type="AlphaFoldDB" id="A0A8H7N5K3"/>
<protein>
    <recommendedName>
        <fullName evidence="1">F-box domain-containing protein</fullName>
    </recommendedName>
</protein>
<dbReference type="InterPro" id="IPR036047">
    <property type="entry name" value="F-box-like_dom_sf"/>
</dbReference>
<dbReference type="Proteomes" id="UP000616885">
    <property type="component" value="Unassembled WGS sequence"/>
</dbReference>
<reference evidence="2" key="1">
    <citation type="submission" date="2020-10" db="EMBL/GenBank/DDBJ databases">
        <title>High-Quality Genome Resource of Clonostachys rosea strain S41 by Oxford Nanopore Long-Read Sequencing.</title>
        <authorList>
            <person name="Wang H."/>
        </authorList>
    </citation>
    <scope>NUCLEOTIDE SEQUENCE</scope>
    <source>
        <strain evidence="2">S41</strain>
    </source>
</reference>
<organism evidence="2 3">
    <name type="scientific">Bionectria ochroleuca</name>
    <name type="common">Gliocladium roseum</name>
    <dbReference type="NCBI Taxonomy" id="29856"/>
    <lineage>
        <taxon>Eukaryota</taxon>
        <taxon>Fungi</taxon>
        <taxon>Dikarya</taxon>
        <taxon>Ascomycota</taxon>
        <taxon>Pezizomycotina</taxon>
        <taxon>Sordariomycetes</taxon>
        <taxon>Hypocreomycetidae</taxon>
        <taxon>Hypocreales</taxon>
        <taxon>Bionectriaceae</taxon>
        <taxon>Clonostachys</taxon>
    </lineage>
</organism>
<dbReference type="EMBL" id="JADCTT010000008">
    <property type="protein sequence ID" value="KAF9749297.1"/>
    <property type="molecule type" value="Genomic_DNA"/>
</dbReference>
<accession>A0A8H7N5K3</accession>
<evidence type="ECO:0000259" key="1">
    <source>
        <dbReference type="PROSITE" id="PS50181"/>
    </source>
</evidence>
<gene>
    <name evidence="2" type="ORF">IM811_017092</name>
</gene>
<sequence length="343" mass="38358">MAVAIKPDQHDALVRVATYHCRDFDLSVICSDPQKLSAVQPFISEPFSSPASAPLGVLRHLPNEVLVEMCSYLDVRSTFKLRQVNRMAREIVSASPAYRDLSKHCLESLRGALRTGISSRLPVAELHRLLYTSECSRCGNHGPLLFLPLIERCCYKCLLLDGEYRLISLDALSEATKVSPSRLRELVPVLRTLTGTYFLLCGEQTERHDLVPYRAILQCSTPLDIQDLPDFVPEPEDEDMILRCTAATPFPYLDKAGSNIDHGMSCIGCEMGALERSRAAPNKKEASKLGEMTYSREGYLVHFQSCEEAKKLWQESHEGTAKAVKSPAPFEYISINHSPGHYK</sequence>
<comment type="caution">
    <text evidence="2">The sequence shown here is derived from an EMBL/GenBank/DDBJ whole genome shotgun (WGS) entry which is preliminary data.</text>
</comment>
<name>A0A8H7N5K3_BIOOC</name>
<feature type="domain" description="F-box" evidence="1">
    <location>
        <begin position="55"/>
        <end position="101"/>
    </location>
</feature>